<protein>
    <submittedName>
        <fullName evidence="1">Uncharacterized protein</fullName>
    </submittedName>
</protein>
<evidence type="ECO:0000313" key="1">
    <source>
        <dbReference type="EMBL" id="KAF7380282.1"/>
    </source>
</evidence>
<accession>A0A834MP91</accession>
<evidence type="ECO:0000313" key="2">
    <source>
        <dbReference type="Proteomes" id="UP000614350"/>
    </source>
</evidence>
<gene>
    <name evidence="1" type="ORF">HZH66_014637</name>
</gene>
<dbReference type="EMBL" id="JACSEA010000022">
    <property type="protein sequence ID" value="KAF7380282.1"/>
    <property type="molecule type" value="Genomic_DNA"/>
</dbReference>
<comment type="caution">
    <text evidence="1">The sequence shown here is derived from an EMBL/GenBank/DDBJ whole genome shotgun (WGS) entry which is preliminary data.</text>
</comment>
<proteinExistence type="predicted"/>
<keyword evidence="2" id="KW-1185">Reference proteome</keyword>
<dbReference type="AlphaFoldDB" id="A0A834MP91"/>
<organism evidence="1 2">
    <name type="scientific">Vespula vulgaris</name>
    <name type="common">Yellow jacket</name>
    <name type="synonym">Wasp</name>
    <dbReference type="NCBI Taxonomy" id="7454"/>
    <lineage>
        <taxon>Eukaryota</taxon>
        <taxon>Metazoa</taxon>
        <taxon>Ecdysozoa</taxon>
        <taxon>Arthropoda</taxon>
        <taxon>Hexapoda</taxon>
        <taxon>Insecta</taxon>
        <taxon>Pterygota</taxon>
        <taxon>Neoptera</taxon>
        <taxon>Endopterygota</taxon>
        <taxon>Hymenoptera</taxon>
        <taxon>Apocrita</taxon>
        <taxon>Aculeata</taxon>
        <taxon>Vespoidea</taxon>
        <taxon>Vespidae</taxon>
        <taxon>Vespinae</taxon>
        <taxon>Vespula</taxon>
    </lineage>
</organism>
<dbReference type="Proteomes" id="UP000614350">
    <property type="component" value="Unassembled WGS sequence"/>
</dbReference>
<reference evidence="1" key="1">
    <citation type="journal article" date="2020" name="G3 (Bethesda)">
        <title>High-Quality Assemblies for Three Invasive Social Wasps from the &lt;i&gt;Vespula&lt;/i&gt; Genus.</title>
        <authorList>
            <person name="Harrop T.W.R."/>
            <person name="Guhlin J."/>
            <person name="McLaughlin G.M."/>
            <person name="Permina E."/>
            <person name="Stockwell P."/>
            <person name="Gilligan J."/>
            <person name="Le Lec M.F."/>
            <person name="Gruber M.A.M."/>
            <person name="Quinn O."/>
            <person name="Lovegrove M."/>
            <person name="Duncan E.J."/>
            <person name="Remnant E.J."/>
            <person name="Van Eeckhoven J."/>
            <person name="Graham B."/>
            <person name="Knapp R.A."/>
            <person name="Langford K.W."/>
            <person name="Kronenberg Z."/>
            <person name="Press M.O."/>
            <person name="Eacker S.M."/>
            <person name="Wilson-Rankin E.E."/>
            <person name="Purcell J."/>
            <person name="Lester P.J."/>
            <person name="Dearden P.K."/>
        </authorList>
    </citation>
    <scope>NUCLEOTIDE SEQUENCE</scope>
    <source>
        <strain evidence="1">Marl-1</strain>
    </source>
</reference>
<name>A0A834MP91_VESVU</name>
<sequence>MSRDQSIPLDDSSVPWKYTQQIKVKKAHNLATQVLLEGNLSPRDPLRWNTGLDSYNRLTFRLKISLIHSYIWENLE</sequence>